<evidence type="ECO:0000256" key="2">
    <source>
        <dbReference type="SAM" id="SignalP"/>
    </source>
</evidence>
<gene>
    <name evidence="3" type="ORF">GCM10010405_53820</name>
</gene>
<comment type="caution">
    <text evidence="3">The sequence shown here is derived from an EMBL/GenBank/DDBJ whole genome shotgun (WGS) entry which is preliminary data.</text>
</comment>
<organism evidence="3 4">
    <name type="scientific">Streptomyces macrosporus</name>
    <dbReference type="NCBI Taxonomy" id="44032"/>
    <lineage>
        <taxon>Bacteria</taxon>
        <taxon>Bacillati</taxon>
        <taxon>Actinomycetota</taxon>
        <taxon>Actinomycetes</taxon>
        <taxon>Kitasatosporales</taxon>
        <taxon>Streptomycetaceae</taxon>
        <taxon>Streptomyces</taxon>
    </lineage>
</organism>
<dbReference type="RefSeq" id="WP_344328131.1">
    <property type="nucleotide sequence ID" value="NZ_BAAASZ010000042.1"/>
</dbReference>
<keyword evidence="2" id="KW-0732">Signal</keyword>
<feature type="compositionally biased region" description="Basic and acidic residues" evidence="1">
    <location>
        <begin position="49"/>
        <end position="66"/>
    </location>
</feature>
<keyword evidence="4" id="KW-1185">Reference proteome</keyword>
<evidence type="ECO:0000313" key="4">
    <source>
        <dbReference type="Proteomes" id="UP001501638"/>
    </source>
</evidence>
<feature type="signal peptide" evidence="2">
    <location>
        <begin position="1"/>
        <end position="25"/>
    </location>
</feature>
<feature type="region of interest" description="Disordered" evidence="1">
    <location>
        <begin position="28"/>
        <end position="66"/>
    </location>
</feature>
<protein>
    <submittedName>
        <fullName evidence="3">Uncharacterized protein</fullName>
    </submittedName>
</protein>
<evidence type="ECO:0000313" key="3">
    <source>
        <dbReference type="EMBL" id="GAA2462727.1"/>
    </source>
</evidence>
<feature type="compositionally biased region" description="Low complexity" evidence="1">
    <location>
        <begin position="28"/>
        <end position="43"/>
    </location>
</feature>
<reference evidence="4" key="1">
    <citation type="journal article" date="2019" name="Int. J. Syst. Evol. Microbiol.">
        <title>The Global Catalogue of Microorganisms (GCM) 10K type strain sequencing project: providing services to taxonomists for standard genome sequencing and annotation.</title>
        <authorList>
            <consortium name="The Broad Institute Genomics Platform"/>
            <consortium name="The Broad Institute Genome Sequencing Center for Infectious Disease"/>
            <person name="Wu L."/>
            <person name="Ma J."/>
        </authorList>
    </citation>
    <scope>NUCLEOTIDE SEQUENCE [LARGE SCALE GENOMIC DNA]</scope>
    <source>
        <strain evidence="4">JCM 6305</strain>
    </source>
</reference>
<dbReference type="Proteomes" id="UP001501638">
    <property type="component" value="Unassembled WGS sequence"/>
</dbReference>
<feature type="chain" id="PRO_5045557044" evidence="2">
    <location>
        <begin position="26"/>
        <end position="66"/>
    </location>
</feature>
<sequence length="66" mass="6725">MSRVFGRRAATAAISPAVAAGAVLAAGDTASAAPHSGPHHAAAVSYTTDTDRDRGDRDHRNGRDRG</sequence>
<proteinExistence type="predicted"/>
<accession>A0ABP5XVM6</accession>
<dbReference type="EMBL" id="BAAASZ010000042">
    <property type="protein sequence ID" value="GAA2462727.1"/>
    <property type="molecule type" value="Genomic_DNA"/>
</dbReference>
<name>A0ABP5XVM6_9ACTN</name>
<evidence type="ECO:0000256" key="1">
    <source>
        <dbReference type="SAM" id="MobiDB-lite"/>
    </source>
</evidence>